<feature type="domain" description="Flagellar M-ring C-terminal" evidence="13">
    <location>
        <begin position="256"/>
        <end position="424"/>
    </location>
</feature>
<dbReference type="EMBL" id="NPCC01000005">
    <property type="protein sequence ID" value="PAE90164.1"/>
    <property type="molecule type" value="Genomic_DNA"/>
</dbReference>
<name>A0A268P313_SHOCL</name>
<keyword evidence="14" id="KW-0282">Flagellum</keyword>
<evidence type="ECO:0000256" key="6">
    <source>
        <dbReference type="ARBA" id="ARBA00022989"/>
    </source>
</evidence>
<dbReference type="PRINTS" id="PR01009">
    <property type="entry name" value="FLGMRINGFLIF"/>
</dbReference>
<feature type="region of interest" description="Disordered" evidence="10">
    <location>
        <begin position="472"/>
        <end position="511"/>
    </location>
</feature>
<dbReference type="Proteomes" id="UP000216207">
    <property type="component" value="Unassembled WGS sequence"/>
</dbReference>
<dbReference type="GO" id="GO:0003774">
    <property type="term" value="F:cytoskeletal motor activity"/>
    <property type="evidence" value="ECO:0007669"/>
    <property type="project" value="InterPro"/>
</dbReference>
<keyword evidence="14" id="KW-0969">Cilium</keyword>
<keyword evidence="8 9" id="KW-0975">Bacterial flagellum</keyword>
<evidence type="ECO:0000256" key="5">
    <source>
        <dbReference type="ARBA" id="ARBA00022692"/>
    </source>
</evidence>
<proteinExistence type="inferred from homology"/>
<protein>
    <recommendedName>
        <fullName evidence="9">Flagellar M-ring protein</fullName>
    </recommendedName>
</protein>
<dbReference type="InterPro" id="IPR000067">
    <property type="entry name" value="FlgMring_FliF"/>
</dbReference>
<dbReference type="InterPro" id="IPR045851">
    <property type="entry name" value="AMP-bd_C_sf"/>
</dbReference>
<dbReference type="GO" id="GO:0009431">
    <property type="term" value="C:bacterial-type flagellum basal body, MS ring"/>
    <property type="evidence" value="ECO:0007669"/>
    <property type="project" value="InterPro"/>
</dbReference>
<comment type="similarity">
    <text evidence="3 9">Belongs to the FliF family.</text>
</comment>
<dbReference type="AlphaFoldDB" id="A0A268P313"/>
<organism evidence="14 15">
    <name type="scientific">Shouchella clausii</name>
    <name type="common">Alkalihalobacillus clausii</name>
    <dbReference type="NCBI Taxonomy" id="79880"/>
    <lineage>
        <taxon>Bacteria</taxon>
        <taxon>Bacillati</taxon>
        <taxon>Bacillota</taxon>
        <taxon>Bacilli</taxon>
        <taxon>Bacillales</taxon>
        <taxon>Bacillaceae</taxon>
        <taxon>Shouchella</taxon>
    </lineage>
</organism>
<evidence type="ECO:0000256" key="2">
    <source>
        <dbReference type="ARBA" id="ARBA00004651"/>
    </source>
</evidence>
<dbReference type="InterPro" id="IPR006182">
    <property type="entry name" value="FliF_N_dom"/>
</dbReference>
<feature type="transmembrane region" description="Helical" evidence="11">
    <location>
        <begin position="26"/>
        <end position="46"/>
    </location>
</feature>
<keyword evidence="14" id="KW-0966">Cell projection</keyword>
<evidence type="ECO:0000259" key="13">
    <source>
        <dbReference type="Pfam" id="PF08345"/>
    </source>
</evidence>
<keyword evidence="4" id="KW-1003">Cell membrane</keyword>
<dbReference type="PANTHER" id="PTHR30046">
    <property type="entry name" value="FLAGELLAR M-RING PROTEIN"/>
    <property type="match status" value="1"/>
</dbReference>
<comment type="caution">
    <text evidence="14">The sequence shown here is derived from an EMBL/GenBank/DDBJ whole genome shotgun (WGS) entry which is preliminary data.</text>
</comment>
<evidence type="ECO:0000256" key="7">
    <source>
        <dbReference type="ARBA" id="ARBA00023136"/>
    </source>
</evidence>
<evidence type="ECO:0000313" key="15">
    <source>
        <dbReference type="Proteomes" id="UP000216207"/>
    </source>
</evidence>
<keyword evidence="5 11" id="KW-0812">Transmembrane</keyword>
<keyword evidence="6 11" id="KW-1133">Transmembrane helix</keyword>
<dbReference type="InterPro" id="IPR043427">
    <property type="entry name" value="YscJ/FliF"/>
</dbReference>
<dbReference type="Pfam" id="PF01514">
    <property type="entry name" value="YscJ_FliF"/>
    <property type="match status" value="1"/>
</dbReference>
<dbReference type="PIRSF" id="PIRSF004862">
    <property type="entry name" value="FliF"/>
    <property type="match status" value="1"/>
</dbReference>
<evidence type="ECO:0000313" key="14">
    <source>
        <dbReference type="EMBL" id="PAE90164.1"/>
    </source>
</evidence>
<accession>A0A268P313</accession>
<dbReference type="GO" id="GO:0071973">
    <property type="term" value="P:bacterial-type flagellum-dependent cell motility"/>
    <property type="evidence" value="ECO:0007669"/>
    <property type="project" value="InterPro"/>
</dbReference>
<evidence type="ECO:0000256" key="8">
    <source>
        <dbReference type="ARBA" id="ARBA00023143"/>
    </source>
</evidence>
<evidence type="ECO:0000259" key="12">
    <source>
        <dbReference type="Pfam" id="PF01514"/>
    </source>
</evidence>
<dbReference type="Pfam" id="PF08345">
    <property type="entry name" value="YscJ_FliF_C"/>
    <property type="match status" value="1"/>
</dbReference>
<gene>
    <name evidence="14" type="ORF">CHH72_04055</name>
</gene>
<evidence type="ECO:0000256" key="3">
    <source>
        <dbReference type="ARBA" id="ARBA00007971"/>
    </source>
</evidence>
<feature type="transmembrane region" description="Helical" evidence="11">
    <location>
        <begin position="442"/>
        <end position="463"/>
    </location>
</feature>
<dbReference type="NCBIfam" id="TIGR00206">
    <property type="entry name" value="fliF"/>
    <property type="match status" value="1"/>
</dbReference>
<comment type="subcellular location">
    <subcellularLocation>
        <location evidence="1 9">Bacterial flagellum basal body</location>
    </subcellularLocation>
    <subcellularLocation>
        <location evidence="2">Cell membrane</location>
        <topology evidence="2">Multi-pass membrane protein</topology>
    </subcellularLocation>
</comment>
<evidence type="ECO:0000256" key="9">
    <source>
        <dbReference type="PIRNR" id="PIRNR004862"/>
    </source>
</evidence>
<reference evidence="14 15" key="1">
    <citation type="submission" date="2017-07" db="EMBL/GenBank/DDBJ databases">
        <title>Isolation and whole genome analysis of endospore-forming bacteria from heroin.</title>
        <authorList>
            <person name="Kalinowski J."/>
            <person name="Ahrens B."/>
            <person name="Al-Dilaimi A."/>
            <person name="Winkler A."/>
            <person name="Wibberg D."/>
            <person name="Schleenbecker U."/>
            <person name="Ruckert C."/>
            <person name="Wolfel R."/>
            <person name="Grass G."/>
        </authorList>
    </citation>
    <scope>NUCLEOTIDE SEQUENCE [LARGE SCALE GENOMIC DNA]</scope>
    <source>
        <strain evidence="14 15">7539</strain>
    </source>
</reference>
<evidence type="ECO:0000256" key="10">
    <source>
        <dbReference type="SAM" id="MobiDB-lite"/>
    </source>
</evidence>
<feature type="compositionally biased region" description="Acidic residues" evidence="10">
    <location>
        <begin position="472"/>
        <end position="497"/>
    </location>
</feature>
<feature type="domain" description="Flagellar M-ring N-terminal" evidence="12">
    <location>
        <begin position="47"/>
        <end position="219"/>
    </location>
</feature>
<evidence type="ECO:0000256" key="11">
    <source>
        <dbReference type="SAM" id="Phobius"/>
    </source>
</evidence>
<dbReference type="PANTHER" id="PTHR30046:SF0">
    <property type="entry name" value="FLAGELLAR M-RING PROTEIN"/>
    <property type="match status" value="1"/>
</dbReference>
<sequence>MKEKAKQFKNQVQTFWTESSTLRKSAVISVVLLLLLAIALAAALLFRTNYAPLYSQLTLAEAGQIQEALEQRGVAARVSNDGTTIHVPEADVDRLKVDLAAEGLPKSGSIDYAFFQNQMGFGMTDNEFTVIERSLMQTELAELIRGVQGVEQANVIITLPEESVWLNSGQESSTAAVVLQLEPGYTLDSSQVKALYHLISKSVPNLPIENIVLSDSQFNNYTYQEEETSPAASFQSQREIKQEIESDLKQTINQLLSAVVGPENAIVSVTADIDFTQEQRTEDLVEPVDEEEVSGLAISVERINEMYEGTTGNEEGVAGVGDEIPNYTGAAGGGDSESERTEERINYEVNRIHKEIIESPYEIRDLGIQVMVNPPEGMQALPPQQTADITAMLETIIRTTLPDDGEEEGEQDVGDRVVVTSMPFAQTETGEAEQPSSATIPIWIYAVAAGLVLLIIILAVLLYRKREPADLAEEQDEAAEPEPEQEDEPLMETEETEESKQMRQLNRLAKEQPEDFSKLLRTWLSDE</sequence>
<keyword evidence="7 11" id="KW-0472">Membrane</keyword>
<evidence type="ECO:0000256" key="4">
    <source>
        <dbReference type="ARBA" id="ARBA00022475"/>
    </source>
</evidence>
<dbReference type="Gene3D" id="3.30.300.30">
    <property type="match status" value="1"/>
</dbReference>
<dbReference type="RefSeq" id="WP_095326170.1">
    <property type="nucleotide sequence ID" value="NZ_NPCC01000005.1"/>
</dbReference>
<dbReference type="InterPro" id="IPR013556">
    <property type="entry name" value="Flag_M-ring_C"/>
</dbReference>
<dbReference type="GO" id="GO:0005886">
    <property type="term" value="C:plasma membrane"/>
    <property type="evidence" value="ECO:0007669"/>
    <property type="project" value="UniProtKB-SubCell"/>
</dbReference>
<comment type="function">
    <text evidence="9">The M ring may be actively involved in energy transduction.</text>
</comment>
<evidence type="ECO:0000256" key="1">
    <source>
        <dbReference type="ARBA" id="ARBA00004117"/>
    </source>
</evidence>